<dbReference type="PANTHER" id="PTHR33376:SF7">
    <property type="entry name" value="C4-DICARBOXYLATE-BINDING PROTEIN DCTB"/>
    <property type="match status" value="1"/>
</dbReference>
<feature type="non-terminal residue" evidence="4">
    <location>
        <position position="212"/>
    </location>
</feature>
<dbReference type="GO" id="GO:0055085">
    <property type="term" value="P:transmembrane transport"/>
    <property type="evidence" value="ECO:0007669"/>
    <property type="project" value="InterPro"/>
</dbReference>
<dbReference type="PANTHER" id="PTHR33376">
    <property type="match status" value="1"/>
</dbReference>
<gene>
    <name evidence="4" type="ORF">S12H4_17585</name>
</gene>
<sequence length="212" mass="23732">MKITSFLKWTFFVGVLFFGLSCKGSGEKIYVIKTSLSQNPQEPQVRAVELFKQIVEEKTAGKVRVEIYPNNQLGNQRDVVEGIQLGTVQMSNCASVLAGFVRELNIFELPFLFENRNHFYAVLDSAIGESLRPAFEKRGFHLLGYFDAGIRHVMTVDKPVNAIGDLKGLKIRTMENPLHLEAFKAFGANPMPMAYGELYTALEQHVIDGAEA</sequence>
<evidence type="ECO:0000256" key="3">
    <source>
        <dbReference type="ARBA" id="ARBA00022729"/>
    </source>
</evidence>
<comment type="caution">
    <text evidence="4">The sequence shown here is derived from an EMBL/GenBank/DDBJ whole genome shotgun (WGS) entry which is preliminary data.</text>
</comment>
<dbReference type="CDD" id="cd13603">
    <property type="entry name" value="PBP2_TRAP_Siap_TeaA_like"/>
    <property type="match status" value="1"/>
</dbReference>
<keyword evidence="2" id="KW-0813">Transport</keyword>
<dbReference type="NCBIfam" id="NF037995">
    <property type="entry name" value="TRAP_S1"/>
    <property type="match status" value="1"/>
</dbReference>
<dbReference type="NCBIfam" id="TIGR00787">
    <property type="entry name" value="dctP"/>
    <property type="match status" value="1"/>
</dbReference>
<comment type="similarity">
    <text evidence="1">Belongs to the bacterial solute-binding protein 7 family.</text>
</comment>
<dbReference type="AlphaFoldDB" id="X1RZ44"/>
<dbReference type="InterPro" id="IPR038404">
    <property type="entry name" value="TRAP_DctP_sf"/>
</dbReference>
<dbReference type="Gene3D" id="3.40.190.170">
    <property type="entry name" value="Bacterial extracellular solute-binding protein, family 7"/>
    <property type="match status" value="1"/>
</dbReference>
<protein>
    <submittedName>
        <fullName evidence="4">Uncharacterized protein</fullName>
    </submittedName>
</protein>
<evidence type="ECO:0000313" key="4">
    <source>
        <dbReference type="EMBL" id="GAI86032.1"/>
    </source>
</evidence>
<evidence type="ECO:0000256" key="1">
    <source>
        <dbReference type="ARBA" id="ARBA00009023"/>
    </source>
</evidence>
<dbReference type="Pfam" id="PF03480">
    <property type="entry name" value="DctP"/>
    <property type="match status" value="1"/>
</dbReference>
<organism evidence="4">
    <name type="scientific">marine sediment metagenome</name>
    <dbReference type="NCBI Taxonomy" id="412755"/>
    <lineage>
        <taxon>unclassified sequences</taxon>
        <taxon>metagenomes</taxon>
        <taxon>ecological metagenomes</taxon>
    </lineage>
</organism>
<name>X1RZ44_9ZZZZ</name>
<accession>X1RZ44</accession>
<reference evidence="4" key="1">
    <citation type="journal article" date="2014" name="Front. Microbiol.">
        <title>High frequency of phylogenetically diverse reductive dehalogenase-homologous genes in deep subseafloor sedimentary metagenomes.</title>
        <authorList>
            <person name="Kawai M."/>
            <person name="Futagami T."/>
            <person name="Toyoda A."/>
            <person name="Takaki Y."/>
            <person name="Nishi S."/>
            <person name="Hori S."/>
            <person name="Arai W."/>
            <person name="Tsubouchi T."/>
            <person name="Morono Y."/>
            <person name="Uchiyama I."/>
            <person name="Ito T."/>
            <person name="Fujiyama A."/>
            <person name="Inagaki F."/>
            <person name="Takami H."/>
        </authorList>
    </citation>
    <scope>NUCLEOTIDE SEQUENCE</scope>
    <source>
        <strain evidence="4">Expedition CK06-06</strain>
    </source>
</reference>
<dbReference type="EMBL" id="BARW01008612">
    <property type="protein sequence ID" value="GAI86032.1"/>
    <property type="molecule type" value="Genomic_DNA"/>
</dbReference>
<dbReference type="InterPro" id="IPR018389">
    <property type="entry name" value="DctP_fam"/>
</dbReference>
<dbReference type="GO" id="GO:0030288">
    <property type="term" value="C:outer membrane-bounded periplasmic space"/>
    <property type="evidence" value="ECO:0007669"/>
    <property type="project" value="InterPro"/>
</dbReference>
<evidence type="ECO:0000256" key="2">
    <source>
        <dbReference type="ARBA" id="ARBA00022448"/>
    </source>
</evidence>
<proteinExistence type="inferred from homology"/>
<dbReference type="PROSITE" id="PS51257">
    <property type="entry name" value="PROKAR_LIPOPROTEIN"/>
    <property type="match status" value="1"/>
</dbReference>
<keyword evidence="3" id="KW-0732">Signal</keyword>
<dbReference type="InterPro" id="IPR004682">
    <property type="entry name" value="TRAP_DctP"/>
</dbReference>